<keyword evidence="4" id="KW-1185">Reference proteome</keyword>
<evidence type="ECO:0000313" key="4">
    <source>
        <dbReference type="Proteomes" id="UP000664169"/>
    </source>
</evidence>
<accession>A0A8H3IM32</accession>
<keyword evidence="2" id="KW-0732">Signal</keyword>
<feature type="coiled-coil region" evidence="1">
    <location>
        <begin position="139"/>
        <end position="166"/>
    </location>
</feature>
<keyword evidence="1" id="KW-0175">Coiled coil</keyword>
<evidence type="ECO:0000256" key="1">
    <source>
        <dbReference type="SAM" id="Coils"/>
    </source>
</evidence>
<protein>
    <submittedName>
        <fullName evidence="3">Uncharacterized protein</fullName>
    </submittedName>
</protein>
<gene>
    <name evidence="3" type="ORF">GOMPHAMPRED_007120</name>
</gene>
<feature type="signal peptide" evidence="2">
    <location>
        <begin position="1"/>
        <end position="16"/>
    </location>
</feature>
<feature type="chain" id="PRO_5034178003" evidence="2">
    <location>
        <begin position="17"/>
        <end position="183"/>
    </location>
</feature>
<dbReference type="Proteomes" id="UP000664169">
    <property type="component" value="Unassembled WGS sequence"/>
</dbReference>
<evidence type="ECO:0000313" key="3">
    <source>
        <dbReference type="EMBL" id="CAF9933007.1"/>
    </source>
</evidence>
<dbReference type="AlphaFoldDB" id="A0A8H3IM32"/>
<reference evidence="3" key="1">
    <citation type="submission" date="2021-03" db="EMBL/GenBank/DDBJ databases">
        <authorList>
            <person name="Tagirdzhanova G."/>
        </authorList>
    </citation>
    <scope>NUCLEOTIDE SEQUENCE</scope>
</reference>
<dbReference type="EMBL" id="CAJPDQ010000050">
    <property type="protein sequence ID" value="CAF9933007.1"/>
    <property type="molecule type" value="Genomic_DNA"/>
</dbReference>
<proteinExistence type="predicted"/>
<organism evidence="3 4">
    <name type="scientific">Gomphillus americanus</name>
    <dbReference type="NCBI Taxonomy" id="1940652"/>
    <lineage>
        <taxon>Eukaryota</taxon>
        <taxon>Fungi</taxon>
        <taxon>Dikarya</taxon>
        <taxon>Ascomycota</taxon>
        <taxon>Pezizomycotina</taxon>
        <taxon>Lecanoromycetes</taxon>
        <taxon>OSLEUM clade</taxon>
        <taxon>Ostropomycetidae</taxon>
        <taxon>Ostropales</taxon>
        <taxon>Graphidaceae</taxon>
        <taxon>Gomphilloideae</taxon>
        <taxon>Gomphillus</taxon>
    </lineage>
</organism>
<sequence length="183" mass="20952">MRVFYTFLILLVAALAREFHDHIYERDTAGKNAIARLRSREAPKNIPKLSARSFELKVPFYSRNLREVLNMFNRNQVEPMGKSLLQLDLTGAGDNVPLTSKQTLQLEASKKLWQDYELEKAFTTLPKFAKKTTGLDQAVDELVKTLKNYKARLERIEAAVEAKKSKQPIAYTDHVPEGHKAHI</sequence>
<name>A0A8H3IM32_9LECA</name>
<comment type="caution">
    <text evidence="3">The sequence shown here is derived from an EMBL/GenBank/DDBJ whole genome shotgun (WGS) entry which is preliminary data.</text>
</comment>
<evidence type="ECO:0000256" key="2">
    <source>
        <dbReference type="SAM" id="SignalP"/>
    </source>
</evidence>